<dbReference type="EMBL" id="HBUE01000321">
    <property type="protein sequence ID" value="CAG6443461.1"/>
    <property type="molecule type" value="Transcribed_RNA"/>
</dbReference>
<dbReference type="EMBL" id="HBUE01326523">
    <property type="protein sequence ID" value="CAG6591131.1"/>
    <property type="molecule type" value="Transcribed_RNA"/>
</dbReference>
<reference evidence="2" key="1">
    <citation type="submission" date="2021-05" db="EMBL/GenBank/DDBJ databases">
        <authorList>
            <person name="Alioto T."/>
            <person name="Alioto T."/>
            <person name="Gomez Garrido J."/>
        </authorList>
    </citation>
    <scope>NUCLEOTIDE SEQUENCE</scope>
</reference>
<feature type="region of interest" description="Disordered" evidence="1">
    <location>
        <begin position="1"/>
        <end position="136"/>
    </location>
</feature>
<dbReference type="AlphaFoldDB" id="A0A8D8EQJ6"/>
<feature type="compositionally biased region" description="Polar residues" evidence="1">
    <location>
        <begin position="29"/>
        <end position="38"/>
    </location>
</feature>
<sequence length="136" mass="14634">MAHEEQAVPAGRLELHGSAQVQRDRSGVQIRTVQQPQRSPLLHQKLPILTAGRPKSTGTQTRLRKSPMESRPVRGSPQPVRPVRRTLRSSPQSRTNERASAGVAQEGHRAQDAQGAGRTQSGTGQAPEGGAVCANR</sequence>
<evidence type="ECO:0000313" key="2">
    <source>
        <dbReference type="EMBL" id="CAG6443456.1"/>
    </source>
</evidence>
<name>A0A8D8EQJ6_CULPI</name>
<proteinExistence type="predicted"/>
<protein>
    <submittedName>
        <fullName evidence="2">(northern house mosquito) hypothetical protein</fullName>
    </submittedName>
</protein>
<dbReference type="EMBL" id="HBUE01000318">
    <property type="protein sequence ID" value="CAG6443458.1"/>
    <property type="molecule type" value="Transcribed_RNA"/>
</dbReference>
<dbReference type="EMBL" id="HBUE01000317">
    <property type="protein sequence ID" value="CAG6443456.1"/>
    <property type="molecule type" value="Transcribed_RNA"/>
</dbReference>
<dbReference type="EMBL" id="HBUE01219943">
    <property type="protein sequence ID" value="CAG6539112.1"/>
    <property type="molecule type" value="Transcribed_RNA"/>
</dbReference>
<organism evidence="2">
    <name type="scientific">Culex pipiens</name>
    <name type="common">House mosquito</name>
    <dbReference type="NCBI Taxonomy" id="7175"/>
    <lineage>
        <taxon>Eukaryota</taxon>
        <taxon>Metazoa</taxon>
        <taxon>Ecdysozoa</taxon>
        <taxon>Arthropoda</taxon>
        <taxon>Hexapoda</taxon>
        <taxon>Insecta</taxon>
        <taxon>Pterygota</taxon>
        <taxon>Neoptera</taxon>
        <taxon>Endopterygota</taxon>
        <taxon>Diptera</taxon>
        <taxon>Nematocera</taxon>
        <taxon>Culicoidea</taxon>
        <taxon>Culicidae</taxon>
        <taxon>Culicinae</taxon>
        <taxon>Culicini</taxon>
        <taxon>Culex</taxon>
        <taxon>Culex</taxon>
    </lineage>
</organism>
<accession>A0A8D8EQJ6</accession>
<evidence type="ECO:0000256" key="1">
    <source>
        <dbReference type="SAM" id="MobiDB-lite"/>
    </source>
</evidence>